<dbReference type="Pfam" id="PF14704">
    <property type="entry name" value="DERM"/>
    <property type="match status" value="1"/>
</dbReference>
<keyword evidence="5" id="KW-0732">Signal</keyword>
<dbReference type="RefSeq" id="XP_018096342.2">
    <property type="nucleotide sequence ID" value="XM_018240853.2"/>
</dbReference>
<comment type="subcellular location">
    <subcellularLocation>
        <location evidence="1">Secreted</location>
    </subcellularLocation>
</comment>
<reference evidence="7" key="1">
    <citation type="submission" date="2025-08" db="UniProtKB">
        <authorList>
            <consortium name="RefSeq"/>
        </authorList>
    </citation>
    <scope>IDENTIFICATION</scope>
    <source>
        <strain evidence="7">J_2021</strain>
        <tissue evidence="7">Erythrocytes</tissue>
    </source>
</reference>
<dbReference type="KEGG" id="xla:108704347"/>
<dbReference type="PANTHER" id="PTHR15040:SF3">
    <property type="entry name" value="SI:DKEY-14D8.6-RELATED"/>
    <property type="match status" value="1"/>
</dbReference>
<dbReference type="GO" id="GO:0031012">
    <property type="term" value="C:extracellular matrix"/>
    <property type="evidence" value="ECO:0007669"/>
    <property type="project" value="TreeGrafter"/>
</dbReference>
<organism evidence="6 7">
    <name type="scientific">Xenopus laevis</name>
    <name type="common">African clawed frog</name>
    <dbReference type="NCBI Taxonomy" id="8355"/>
    <lineage>
        <taxon>Eukaryota</taxon>
        <taxon>Metazoa</taxon>
        <taxon>Chordata</taxon>
        <taxon>Craniata</taxon>
        <taxon>Vertebrata</taxon>
        <taxon>Euteleostomi</taxon>
        <taxon>Amphibia</taxon>
        <taxon>Batrachia</taxon>
        <taxon>Anura</taxon>
        <taxon>Pipoidea</taxon>
        <taxon>Pipidae</taxon>
        <taxon>Xenopodinae</taxon>
        <taxon>Xenopus</taxon>
        <taxon>Xenopus</taxon>
    </lineage>
</organism>
<evidence type="ECO:0000256" key="5">
    <source>
        <dbReference type="SAM" id="SignalP"/>
    </source>
</evidence>
<keyword evidence="3" id="KW-0964">Secreted</keyword>
<comment type="similarity">
    <text evidence="2">Belongs to the dermatopontin family.</text>
</comment>
<accession>A0A8J0U4C4</accession>
<evidence type="ECO:0000313" key="6">
    <source>
        <dbReference type="Proteomes" id="UP000186698"/>
    </source>
</evidence>
<evidence type="ECO:0000256" key="4">
    <source>
        <dbReference type="ARBA" id="ARBA00023157"/>
    </source>
</evidence>
<dbReference type="InterPro" id="IPR026645">
    <property type="entry name" value="Dermatopontin"/>
</dbReference>
<feature type="chain" id="PRO_5035161768" evidence="5">
    <location>
        <begin position="17"/>
        <end position="176"/>
    </location>
</feature>
<evidence type="ECO:0000313" key="7">
    <source>
        <dbReference type="RefSeq" id="XP_018096342.2"/>
    </source>
</evidence>
<name>A0A8J0U4C4_XENLA</name>
<keyword evidence="6" id="KW-1185">Reference proteome</keyword>
<evidence type="ECO:0000256" key="2">
    <source>
        <dbReference type="ARBA" id="ARBA00008712"/>
    </source>
</evidence>
<proteinExistence type="inferred from homology"/>
<dbReference type="GO" id="GO:0005615">
    <property type="term" value="C:extracellular space"/>
    <property type="evidence" value="ECO:0007669"/>
    <property type="project" value="TreeGrafter"/>
</dbReference>
<sequence>MKEMLVLLLGLVVVLAEPKENTENRWVNNYDEHLFFQCPSYQSIRLITSIHDNKREDRLWDFSCQPTFKEQKSCYWTHDYVNDFDATFTFTCSLGFVLSGMESYHDNNREDRRWKFLCCQGEVPVAHLCTWSEYVNQFDEYLKWEAPLDHYLVGANSYHDNHREDRRWRYYSCMKN</sequence>
<protein>
    <submittedName>
        <fullName evidence="7">Hemagglutinin/amebocyte aggregation factor</fullName>
    </submittedName>
</protein>
<gene>
    <name evidence="7" type="primary">LOC108704347</name>
</gene>
<dbReference type="GO" id="GO:0030199">
    <property type="term" value="P:collagen fibril organization"/>
    <property type="evidence" value="ECO:0007669"/>
    <property type="project" value="TreeGrafter"/>
</dbReference>
<keyword evidence="4" id="KW-1015">Disulfide bond</keyword>
<dbReference type="AlphaFoldDB" id="A0A8J0U4C4"/>
<dbReference type="Proteomes" id="UP000186698">
    <property type="component" value="Chromosome 3L"/>
</dbReference>
<evidence type="ECO:0000256" key="3">
    <source>
        <dbReference type="ARBA" id="ARBA00022525"/>
    </source>
</evidence>
<dbReference type="PANTHER" id="PTHR15040">
    <property type="entry name" value="DERMATOPONTIN-RELATED"/>
    <property type="match status" value="1"/>
</dbReference>
<dbReference type="OrthoDB" id="5975249at2759"/>
<dbReference type="GeneID" id="108704347"/>
<evidence type="ECO:0000256" key="1">
    <source>
        <dbReference type="ARBA" id="ARBA00004613"/>
    </source>
</evidence>
<feature type="signal peptide" evidence="5">
    <location>
        <begin position="1"/>
        <end position="16"/>
    </location>
</feature>